<gene>
    <name evidence="7" type="primary">LOC111010826</name>
</gene>
<comment type="similarity">
    <text evidence="2 3">Belongs to the small heat shock protein (HSP20) family.</text>
</comment>
<evidence type="ECO:0000256" key="4">
    <source>
        <dbReference type="SAM" id="MobiDB-lite"/>
    </source>
</evidence>
<evidence type="ECO:0000259" key="5">
    <source>
        <dbReference type="PROSITE" id="PS01031"/>
    </source>
</evidence>
<dbReference type="AlphaFoldDB" id="A0A6J1CFU3"/>
<evidence type="ECO:0000313" key="6">
    <source>
        <dbReference type="Proteomes" id="UP000504603"/>
    </source>
</evidence>
<dbReference type="RefSeq" id="XP_022140087.1">
    <property type="nucleotide sequence ID" value="XM_022284395.1"/>
</dbReference>
<feature type="region of interest" description="Disordered" evidence="4">
    <location>
        <begin position="1"/>
        <end position="21"/>
    </location>
</feature>
<evidence type="ECO:0000256" key="2">
    <source>
        <dbReference type="PROSITE-ProRule" id="PRU00285"/>
    </source>
</evidence>
<evidence type="ECO:0000313" key="7">
    <source>
        <dbReference type="RefSeq" id="XP_022140087.1"/>
    </source>
</evidence>
<dbReference type="Pfam" id="PF00011">
    <property type="entry name" value="HSP20"/>
    <property type="match status" value="1"/>
</dbReference>
<sequence>MSMRQPNPLPPNTAKQKSSIRKLSTMEISNRPSLRNPFPPHLLYPYYHYAIPQNYVHWVQTPDSHIFSADLPGVRKEEIKVEVEDSRYLIIRTEAVDGVEELAKSFSRKFRLPVLVDVDAISAGFENGVLEITVPRSFRRASVILPTDSPDQLQLLARAA</sequence>
<dbReference type="PANTHER" id="PTHR11527">
    <property type="entry name" value="HEAT-SHOCK PROTEIN 20 FAMILY MEMBER"/>
    <property type="match status" value="1"/>
</dbReference>
<keyword evidence="1 7" id="KW-0346">Stress response</keyword>
<accession>A0A6J1CFU3</accession>
<dbReference type="OrthoDB" id="1431247at2759"/>
<dbReference type="Gene3D" id="2.60.40.790">
    <property type="match status" value="1"/>
</dbReference>
<feature type="domain" description="SHSP" evidence="5">
    <location>
        <begin position="45"/>
        <end position="156"/>
    </location>
</feature>
<dbReference type="InterPro" id="IPR002068">
    <property type="entry name" value="A-crystallin/Hsp20_dom"/>
</dbReference>
<proteinExistence type="inferred from homology"/>
<dbReference type="SUPFAM" id="SSF49764">
    <property type="entry name" value="HSP20-like chaperones"/>
    <property type="match status" value="1"/>
</dbReference>
<protein>
    <submittedName>
        <fullName evidence="7">15.4 kDa class V heat shock protein</fullName>
    </submittedName>
</protein>
<evidence type="ECO:0000256" key="1">
    <source>
        <dbReference type="ARBA" id="ARBA00023016"/>
    </source>
</evidence>
<keyword evidence="6" id="KW-1185">Reference proteome</keyword>
<organism evidence="6 7">
    <name type="scientific">Momordica charantia</name>
    <name type="common">Bitter gourd</name>
    <name type="synonym">Balsam pear</name>
    <dbReference type="NCBI Taxonomy" id="3673"/>
    <lineage>
        <taxon>Eukaryota</taxon>
        <taxon>Viridiplantae</taxon>
        <taxon>Streptophyta</taxon>
        <taxon>Embryophyta</taxon>
        <taxon>Tracheophyta</taxon>
        <taxon>Spermatophyta</taxon>
        <taxon>Magnoliopsida</taxon>
        <taxon>eudicotyledons</taxon>
        <taxon>Gunneridae</taxon>
        <taxon>Pentapetalae</taxon>
        <taxon>rosids</taxon>
        <taxon>fabids</taxon>
        <taxon>Cucurbitales</taxon>
        <taxon>Cucurbitaceae</taxon>
        <taxon>Momordiceae</taxon>
        <taxon>Momordica</taxon>
    </lineage>
</organism>
<dbReference type="PROSITE" id="PS01031">
    <property type="entry name" value="SHSP"/>
    <property type="match status" value="1"/>
</dbReference>
<evidence type="ECO:0000256" key="3">
    <source>
        <dbReference type="RuleBase" id="RU003616"/>
    </source>
</evidence>
<dbReference type="InterPro" id="IPR008978">
    <property type="entry name" value="HSP20-like_chaperone"/>
</dbReference>
<dbReference type="InterPro" id="IPR031107">
    <property type="entry name" value="Small_HSP"/>
</dbReference>
<reference evidence="7" key="1">
    <citation type="submission" date="2025-08" db="UniProtKB">
        <authorList>
            <consortium name="RefSeq"/>
        </authorList>
    </citation>
    <scope>IDENTIFICATION</scope>
    <source>
        <strain evidence="7">OHB3-1</strain>
    </source>
</reference>
<dbReference type="GeneID" id="111010826"/>
<dbReference type="Proteomes" id="UP000504603">
    <property type="component" value="Unplaced"/>
</dbReference>
<dbReference type="KEGG" id="mcha:111010826"/>
<name>A0A6J1CFU3_MOMCH</name>